<evidence type="ECO:0008006" key="4">
    <source>
        <dbReference type="Google" id="ProtNLM"/>
    </source>
</evidence>
<dbReference type="HOGENOM" id="CLU_3018893_0_0_9"/>
<keyword evidence="1" id="KW-0732">Signal</keyword>
<accession>G9ZQ82</accession>
<dbReference type="AlphaFoldDB" id="G9ZQ82"/>
<comment type="caution">
    <text evidence="2">The sequence shown here is derived from an EMBL/GenBank/DDBJ whole genome shotgun (WGS) entry which is preliminary data.</text>
</comment>
<proteinExistence type="predicted"/>
<evidence type="ECO:0000256" key="1">
    <source>
        <dbReference type="SAM" id="SignalP"/>
    </source>
</evidence>
<feature type="non-terminal residue" evidence="2">
    <location>
        <position position="56"/>
    </location>
</feature>
<feature type="chain" id="PRO_5038344895" description="Signal peptide protein, YSIRK family" evidence="1">
    <location>
        <begin position="23"/>
        <end position="56"/>
    </location>
</feature>
<evidence type="ECO:0000313" key="3">
    <source>
        <dbReference type="Proteomes" id="UP000004625"/>
    </source>
</evidence>
<reference evidence="2 3" key="1">
    <citation type="submission" date="2011-09" db="EMBL/GenBank/DDBJ databases">
        <authorList>
            <person name="Weinstock G."/>
            <person name="Sodergren E."/>
            <person name="Clifton S."/>
            <person name="Fulton L."/>
            <person name="Fulton B."/>
            <person name="Courtney L."/>
            <person name="Fronick C."/>
            <person name="Harrison M."/>
            <person name="Strong C."/>
            <person name="Farmer C."/>
            <person name="Delahaunty K."/>
            <person name="Markovic C."/>
            <person name="Hall O."/>
            <person name="Minx P."/>
            <person name="Tomlinson C."/>
            <person name="Mitreva M."/>
            <person name="Hou S."/>
            <person name="Chen J."/>
            <person name="Wollam A."/>
            <person name="Pepin K.H."/>
            <person name="Johnson M."/>
            <person name="Bhonagiri V."/>
            <person name="Zhang X."/>
            <person name="Suruliraj S."/>
            <person name="Warren W."/>
            <person name="Chinwalla A."/>
            <person name="Mardis E.R."/>
            <person name="Wilson R.K."/>
        </authorList>
    </citation>
    <scope>NUCLEOTIDE SEQUENCE [LARGE SCALE GENOMIC DNA]</scope>
    <source>
        <strain evidence="2 3">F0439</strain>
    </source>
</reference>
<organism evidence="2 3">
    <name type="scientific">Lentilactobacillus parafarraginis F0439</name>
    <dbReference type="NCBI Taxonomy" id="797515"/>
    <lineage>
        <taxon>Bacteria</taxon>
        <taxon>Bacillati</taxon>
        <taxon>Bacillota</taxon>
        <taxon>Bacilli</taxon>
        <taxon>Lactobacillales</taxon>
        <taxon>Lactobacillaceae</taxon>
        <taxon>Lentilactobacillus</taxon>
    </lineage>
</organism>
<protein>
    <recommendedName>
        <fullName evidence="4">Signal peptide protein, YSIRK family</fullName>
    </recommendedName>
</protein>
<dbReference type="Proteomes" id="UP000004625">
    <property type="component" value="Unassembled WGS sequence"/>
</dbReference>
<sequence length="56" mass="5541">MTNNLKKSLFVGLAALSFVAVAGTASTQASAKSYAKVTTNKALSSAATAPTSSFGT</sequence>
<gene>
    <name evidence="2" type="ORF">HMPREF9103_01888</name>
</gene>
<evidence type="ECO:0000313" key="2">
    <source>
        <dbReference type="EMBL" id="EHL97726.1"/>
    </source>
</evidence>
<dbReference type="EMBL" id="AGEY01000109">
    <property type="protein sequence ID" value="EHL97726.1"/>
    <property type="molecule type" value="Genomic_DNA"/>
</dbReference>
<name>G9ZQ82_9LACO</name>
<keyword evidence="3" id="KW-1185">Reference proteome</keyword>
<feature type="signal peptide" evidence="1">
    <location>
        <begin position="1"/>
        <end position="22"/>
    </location>
</feature>